<feature type="compositionally biased region" description="Basic residues" evidence="1">
    <location>
        <begin position="237"/>
        <end position="246"/>
    </location>
</feature>
<comment type="caution">
    <text evidence="2">The sequence shown here is derived from an EMBL/GenBank/DDBJ whole genome shotgun (WGS) entry which is preliminary data.</text>
</comment>
<feature type="region of interest" description="Disordered" evidence="1">
    <location>
        <begin position="206"/>
        <end position="300"/>
    </location>
</feature>
<feature type="compositionally biased region" description="Basic and acidic residues" evidence="1">
    <location>
        <begin position="206"/>
        <end position="215"/>
    </location>
</feature>
<feature type="region of interest" description="Disordered" evidence="1">
    <location>
        <begin position="167"/>
        <end position="188"/>
    </location>
</feature>
<accession>A0A8H6S0H3</accession>
<feature type="compositionally biased region" description="Low complexity" evidence="1">
    <location>
        <begin position="260"/>
        <end position="270"/>
    </location>
</feature>
<evidence type="ECO:0000256" key="1">
    <source>
        <dbReference type="SAM" id="MobiDB-lite"/>
    </source>
</evidence>
<evidence type="ECO:0000313" key="3">
    <source>
        <dbReference type="Proteomes" id="UP000636479"/>
    </source>
</evidence>
<dbReference type="AlphaFoldDB" id="A0A8H6S0H3"/>
<organism evidence="2 3">
    <name type="scientific">Mycena indigotica</name>
    <dbReference type="NCBI Taxonomy" id="2126181"/>
    <lineage>
        <taxon>Eukaryota</taxon>
        <taxon>Fungi</taxon>
        <taxon>Dikarya</taxon>
        <taxon>Basidiomycota</taxon>
        <taxon>Agaricomycotina</taxon>
        <taxon>Agaricomycetes</taxon>
        <taxon>Agaricomycetidae</taxon>
        <taxon>Agaricales</taxon>
        <taxon>Marasmiineae</taxon>
        <taxon>Mycenaceae</taxon>
        <taxon>Mycena</taxon>
    </lineage>
</organism>
<protein>
    <submittedName>
        <fullName evidence="2">Uncharacterized protein</fullName>
    </submittedName>
</protein>
<dbReference type="Proteomes" id="UP000636479">
    <property type="component" value="Unassembled WGS sequence"/>
</dbReference>
<proteinExistence type="predicted"/>
<sequence length="300" mass="32762">MAPSTAARPPPCWYTKRATAKPPPFSDAWPAALLRLARLGAAAGTGEAGSDQGRGTNGSREVFVGIVHVLEAVETITNRDVRTAFKPLCEALLRAAQALQDSLSPGPEVAEFVELLDAVLLTVRAAQTAPRPPRELRRAFRRRSAAEGLVPVCKDYEMRAGEFERRWVEASSSPTDQEDGELAGRDDDDEEVLLYTAFKFLAAHRAEHGPEDPVRRGRSSQRRTPPGHTARCESTPRRPHSSRMRRTAAFGPDHGDTLRAAEALARTRAAQGDFVGTERLEAEMSSNGGRRHSGRGTRTH</sequence>
<evidence type="ECO:0000313" key="2">
    <source>
        <dbReference type="EMBL" id="KAF7289781.1"/>
    </source>
</evidence>
<dbReference type="EMBL" id="JACAZF010000016">
    <property type="protein sequence ID" value="KAF7289781.1"/>
    <property type="molecule type" value="Genomic_DNA"/>
</dbReference>
<reference evidence="2" key="1">
    <citation type="submission" date="2020-05" db="EMBL/GenBank/DDBJ databases">
        <title>Mycena genomes resolve the evolution of fungal bioluminescence.</title>
        <authorList>
            <person name="Tsai I.J."/>
        </authorList>
    </citation>
    <scope>NUCLEOTIDE SEQUENCE</scope>
    <source>
        <strain evidence="2">171206Taipei</strain>
    </source>
</reference>
<feature type="compositionally biased region" description="Basic residues" evidence="1">
    <location>
        <begin position="289"/>
        <end position="300"/>
    </location>
</feature>
<keyword evidence="3" id="KW-1185">Reference proteome</keyword>
<dbReference type="GeneID" id="59352470"/>
<name>A0A8H6S0H3_9AGAR</name>
<feature type="compositionally biased region" description="Acidic residues" evidence="1">
    <location>
        <begin position="176"/>
        <end position="188"/>
    </location>
</feature>
<gene>
    <name evidence="2" type="ORF">MIND_01352200</name>
</gene>
<dbReference type="RefSeq" id="XP_037213510.1">
    <property type="nucleotide sequence ID" value="XM_037369954.1"/>
</dbReference>